<dbReference type="AlphaFoldDB" id="A0A5C5Z9U7"/>
<sequence precursor="true">MHRSVLQKLCVILFLTTTVGAFAQDLASKDELYTGKEYSDAFANPEDDPELPNVLLIGDSISIGYTVDVRKRMRGKADVFRIPTNGKNAAYGSENLGKWIGTRKWDVIHFNWGLWDICYRNPKAKTQGHRDKVSGILTASPDQYRKSLEQIVARLKKTDATLIWCATTPVPELEAGRKVGDEIEYNLIAEFIMKKNGVLIDDLHAHASLRLPGIWRRKGDVHYKPQGYAYLADKVALEISAALSKERSGKEKTEVSPAVTIRGSQH</sequence>
<name>A0A5C5Z9U7_9BACT</name>
<dbReference type="RefSeq" id="WP_419194780.1">
    <property type="nucleotide sequence ID" value="NZ_SJPJ01000001.1"/>
</dbReference>
<gene>
    <name evidence="2" type="ORF">CA13_53490</name>
</gene>
<feature type="signal peptide" evidence="1">
    <location>
        <begin position="1"/>
        <end position="23"/>
    </location>
</feature>
<dbReference type="GO" id="GO:0016788">
    <property type="term" value="F:hydrolase activity, acting on ester bonds"/>
    <property type="evidence" value="ECO:0007669"/>
    <property type="project" value="UniProtKB-ARBA"/>
</dbReference>
<evidence type="ECO:0008006" key="4">
    <source>
        <dbReference type="Google" id="ProtNLM"/>
    </source>
</evidence>
<keyword evidence="1" id="KW-0732">Signal</keyword>
<keyword evidence="3" id="KW-1185">Reference proteome</keyword>
<dbReference type="Gene3D" id="3.40.50.1110">
    <property type="entry name" value="SGNH hydrolase"/>
    <property type="match status" value="1"/>
</dbReference>
<dbReference type="InterPro" id="IPR036514">
    <property type="entry name" value="SGNH_hydro_sf"/>
</dbReference>
<dbReference type="SUPFAM" id="SSF52266">
    <property type="entry name" value="SGNH hydrolase"/>
    <property type="match status" value="1"/>
</dbReference>
<comment type="caution">
    <text evidence="2">The sequence shown here is derived from an EMBL/GenBank/DDBJ whole genome shotgun (WGS) entry which is preliminary data.</text>
</comment>
<reference evidence="2 3" key="1">
    <citation type="submission" date="2019-02" db="EMBL/GenBank/DDBJ databases">
        <title>Deep-cultivation of Planctomycetes and their phenomic and genomic characterization uncovers novel biology.</title>
        <authorList>
            <person name="Wiegand S."/>
            <person name="Jogler M."/>
            <person name="Boedeker C."/>
            <person name="Pinto D."/>
            <person name="Vollmers J."/>
            <person name="Rivas-Marin E."/>
            <person name="Kohn T."/>
            <person name="Peeters S.H."/>
            <person name="Heuer A."/>
            <person name="Rast P."/>
            <person name="Oberbeckmann S."/>
            <person name="Bunk B."/>
            <person name="Jeske O."/>
            <person name="Meyerdierks A."/>
            <person name="Storesund J.E."/>
            <person name="Kallscheuer N."/>
            <person name="Luecker S."/>
            <person name="Lage O.M."/>
            <person name="Pohl T."/>
            <person name="Merkel B.J."/>
            <person name="Hornburger P."/>
            <person name="Mueller R.-W."/>
            <person name="Bruemmer F."/>
            <person name="Labrenz M."/>
            <person name="Spormann A.M."/>
            <person name="Op Den Camp H."/>
            <person name="Overmann J."/>
            <person name="Amann R."/>
            <person name="Jetten M.S.M."/>
            <person name="Mascher T."/>
            <person name="Medema M.H."/>
            <person name="Devos D.P."/>
            <person name="Kaster A.-K."/>
            <person name="Ovreas L."/>
            <person name="Rohde M."/>
            <person name="Galperin M.Y."/>
            <person name="Jogler C."/>
        </authorList>
    </citation>
    <scope>NUCLEOTIDE SEQUENCE [LARGE SCALE GENOMIC DNA]</scope>
    <source>
        <strain evidence="2 3">CA13</strain>
    </source>
</reference>
<evidence type="ECO:0000313" key="2">
    <source>
        <dbReference type="EMBL" id="TWT83876.1"/>
    </source>
</evidence>
<protein>
    <recommendedName>
        <fullName evidence="4">GDSL-like Lipase/Acylhydrolase</fullName>
    </recommendedName>
</protein>
<dbReference type="EMBL" id="SJPJ01000001">
    <property type="protein sequence ID" value="TWT83876.1"/>
    <property type="molecule type" value="Genomic_DNA"/>
</dbReference>
<proteinExistence type="predicted"/>
<dbReference type="Proteomes" id="UP000315010">
    <property type="component" value="Unassembled WGS sequence"/>
</dbReference>
<feature type="chain" id="PRO_5022928429" description="GDSL-like Lipase/Acylhydrolase" evidence="1">
    <location>
        <begin position="24"/>
        <end position="266"/>
    </location>
</feature>
<accession>A0A5C5Z9U7</accession>
<evidence type="ECO:0000256" key="1">
    <source>
        <dbReference type="SAM" id="SignalP"/>
    </source>
</evidence>
<dbReference type="CDD" id="cd00229">
    <property type="entry name" value="SGNH_hydrolase"/>
    <property type="match status" value="1"/>
</dbReference>
<evidence type="ECO:0000313" key="3">
    <source>
        <dbReference type="Proteomes" id="UP000315010"/>
    </source>
</evidence>
<organism evidence="2 3">
    <name type="scientific">Novipirellula herctigrandis</name>
    <dbReference type="NCBI Taxonomy" id="2527986"/>
    <lineage>
        <taxon>Bacteria</taxon>
        <taxon>Pseudomonadati</taxon>
        <taxon>Planctomycetota</taxon>
        <taxon>Planctomycetia</taxon>
        <taxon>Pirellulales</taxon>
        <taxon>Pirellulaceae</taxon>
        <taxon>Novipirellula</taxon>
    </lineage>
</organism>